<gene>
    <name evidence="1" type="ORF">LMG29542_01790</name>
</gene>
<keyword evidence="2" id="KW-1185">Reference proteome</keyword>
<dbReference type="EMBL" id="CADIKH010000007">
    <property type="protein sequence ID" value="CAB3752520.1"/>
    <property type="molecule type" value="Genomic_DNA"/>
</dbReference>
<evidence type="ECO:0000313" key="1">
    <source>
        <dbReference type="EMBL" id="CAB3752520.1"/>
    </source>
</evidence>
<sequence>MLRRIAVVGDTLTSGGVILPYGNQMDFMFHGHQVALIGGEAYCGTCKSTGIIIKAGGPARLNYMNAREVALDRDIVLCKCQQHPQIIAIHAGDSTVDDEAEKYSAMANATSASTSSARDVRTQSEVKHDEQFTLYDATGKPMPETFYTVRLSSGELAHGVTDSSGRTERHATSNAQNIRLYLGHREVA</sequence>
<evidence type="ECO:0008006" key="3">
    <source>
        <dbReference type="Google" id="ProtNLM"/>
    </source>
</evidence>
<dbReference type="CDD" id="cd14744">
    <property type="entry name" value="PAAR_CT_2"/>
    <property type="match status" value="1"/>
</dbReference>
<organism evidence="1 2">
    <name type="scientific">Paraburkholderia humisilvae</name>
    <dbReference type="NCBI Taxonomy" id="627669"/>
    <lineage>
        <taxon>Bacteria</taxon>
        <taxon>Pseudomonadati</taxon>
        <taxon>Pseudomonadota</taxon>
        <taxon>Betaproteobacteria</taxon>
        <taxon>Burkholderiales</taxon>
        <taxon>Burkholderiaceae</taxon>
        <taxon>Paraburkholderia</taxon>
    </lineage>
</organism>
<dbReference type="AlphaFoldDB" id="A0A6J5DDZ4"/>
<reference evidence="1 2" key="1">
    <citation type="submission" date="2020-04" db="EMBL/GenBank/DDBJ databases">
        <authorList>
            <person name="De Canck E."/>
        </authorList>
    </citation>
    <scope>NUCLEOTIDE SEQUENCE [LARGE SCALE GENOMIC DNA]</scope>
    <source>
        <strain evidence="1 2">LMG 29542</strain>
    </source>
</reference>
<accession>A0A6J5DDZ4</accession>
<dbReference type="Proteomes" id="UP000494363">
    <property type="component" value="Unassembled WGS sequence"/>
</dbReference>
<proteinExistence type="predicted"/>
<dbReference type="RefSeq" id="WP_281369766.1">
    <property type="nucleotide sequence ID" value="NZ_CADIKH010000007.1"/>
</dbReference>
<evidence type="ECO:0000313" key="2">
    <source>
        <dbReference type="Proteomes" id="UP000494363"/>
    </source>
</evidence>
<name>A0A6J5DDZ4_9BURK</name>
<protein>
    <recommendedName>
        <fullName evidence="3">PAAR domain-containing protein</fullName>
    </recommendedName>
</protein>